<keyword evidence="3" id="KW-1185">Reference proteome</keyword>
<organism evidence="4">
    <name type="scientific">Brugia pahangi</name>
    <name type="common">Filarial nematode worm</name>
    <dbReference type="NCBI Taxonomy" id="6280"/>
    <lineage>
        <taxon>Eukaryota</taxon>
        <taxon>Metazoa</taxon>
        <taxon>Ecdysozoa</taxon>
        <taxon>Nematoda</taxon>
        <taxon>Chromadorea</taxon>
        <taxon>Rhabditida</taxon>
        <taxon>Spirurina</taxon>
        <taxon>Spiruromorpha</taxon>
        <taxon>Filarioidea</taxon>
        <taxon>Onchocercidae</taxon>
        <taxon>Brugia</taxon>
    </lineage>
</organism>
<dbReference type="EMBL" id="UZAD01013258">
    <property type="protein sequence ID" value="VDN93109.1"/>
    <property type="molecule type" value="Genomic_DNA"/>
</dbReference>
<evidence type="ECO:0000313" key="3">
    <source>
        <dbReference type="Proteomes" id="UP000278627"/>
    </source>
</evidence>
<protein>
    <submittedName>
        <fullName evidence="4">Ovule protein</fullName>
    </submittedName>
</protein>
<evidence type="ECO:0000313" key="2">
    <source>
        <dbReference type="EMBL" id="VDN93109.1"/>
    </source>
</evidence>
<gene>
    <name evidence="2" type="ORF">BPAG_LOCUS11923</name>
</gene>
<evidence type="ECO:0000313" key="4">
    <source>
        <dbReference type="WBParaSite" id="BPAG_0001196101-mRNA-1"/>
    </source>
</evidence>
<proteinExistence type="predicted"/>
<dbReference type="WBParaSite" id="BPAG_0001196101-mRNA-1">
    <property type="protein sequence ID" value="BPAG_0001196101-mRNA-1"/>
    <property type="gene ID" value="BPAG_0001196101"/>
</dbReference>
<feature type="compositionally biased region" description="Low complexity" evidence="1">
    <location>
        <begin position="19"/>
        <end position="51"/>
    </location>
</feature>
<dbReference type="Proteomes" id="UP000278627">
    <property type="component" value="Unassembled WGS sequence"/>
</dbReference>
<feature type="region of interest" description="Disordered" evidence="1">
    <location>
        <begin position="1"/>
        <end position="69"/>
    </location>
</feature>
<reference evidence="4" key="1">
    <citation type="submission" date="2017-02" db="UniProtKB">
        <authorList>
            <consortium name="WormBaseParasite"/>
        </authorList>
    </citation>
    <scope>IDENTIFICATION</scope>
</reference>
<name>A0A0N4TTA4_BRUPA</name>
<sequence length="69" mass="7227">MIASITYAKKNSHPKLSPSSSSTTTTAKLIQPSQQTQLLSSSSSLSALSPSVKTTVPASNQQNSNQYGE</sequence>
<evidence type="ECO:0000256" key="1">
    <source>
        <dbReference type="SAM" id="MobiDB-lite"/>
    </source>
</evidence>
<reference evidence="2 3" key="2">
    <citation type="submission" date="2018-11" db="EMBL/GenBank/DDBJ databases">
        <authorList>
            <consortium name="Pathogen Informatics"/>
        </authorList>
    </citation>
    <scope>NUCLEOTIDE SEQUENCE [LARGE SCALE GENOMIC DNA]</scope>
</reference>
<feature type="compositionally biased region" description="Polar residues" evidence="1">
    <location>
        <begin position="52"/>
        <end position="69"/>
    </location>
</feature>
<dbReference type="AlphaFoldDB" id="A0A0N4TTA4"/>
<accession>A0A0N4TTA4</accession>